<feature type="compositionally biased region" description="Polar residues" evidence="1">
    <location>
        <begin position="197"/>
        <end position="214"/>
    </location>
</feature>
<reference evidence="2" key="1">
    <citation type="submission" date="2020-12" db="EMBL/GenBank/DDBJ databases">
        <title>Metabolic potential, ecology and presence of endohyphal bacteria is reflected in genomic diversity of Mucoromycotina.</title>
        <authorList>
            <person name="Muszewska A."/>
            <person name="Okrasinska A."/>
            <person name="Steczkiewicz K."/>
            <person name="Drgas O."/>
            <person name="Orlowska M."/>
            <person name="Perlinska-Lenart U."/>
            <person name="Aleksandrzak-Piekarczyk T."/>
            <person name="Szatraj K."/>
            <person name="Zielenkiewicz U."/>
            <person name="Pilsyk S."/>
            <person name="Malc E."/>
            <person name="Mieczkowski P."/>
            <person name="Kruszewska J.S."/>
            <person name="Biernat P."/>
            <person name="Pawlowska J."/>
        </authorList>
    </citation>
    <scope>NUCLEOTIDE SEQUENCE</scope>
    <source>
        <strain evidence="2">WA0000067209</strain>
    </source>
</reference>
<evidence type="ECO:0000313" key="2">
    <source>
        <dbReference type="EMBL" id="KAG2180956.1"/>
    </source>
</evidence>
<comment type="caution">
    <text evidence="2">The sequence shown here is derived from an EMBL/GenBank/DDBJ whole genome shotgun (WGS) entry which is preliminary data.</text>
</comment>
<evidence type="ECO:0000313" key="3">
    <source>
        <dbReference type="Proteomes" id="UP000654370"/>
    </source>
</evidence>
<feature type="region of interest" description="Disordered" evidence="1">
    <location>
        <begin position="187"/>
        <end position="285"/>
    </location>
</feature>
<proteinExistence type="predicted"/>
<accession>A0A8H7PVR0</accession>
<dbReference type="Proteomes" id="UP000654370">
    <property type="component" value="Unassembled WGS sequence"/>
</dbReference>
<feature type="compositionally biased region" description="Polar residues" evidence="1">
    <location>
        <begin position="82"/>
        <end position="92"/>
    </location>
</feature>
<protein>
    <submittedName>
        <fullName evidence="2">Uncharacterized protein</fullName>
    </submittedName>
</protein>
<dbReference type="EMBL" id="JAEPQZ010000005">
    <property type="protein sequence ID" value="KAG2180956.1"/>
    <property type="molecule type" value="Genomic_DNA"/>
</dbReference>
<feature type="compositionally biased region" description="Polar residues" evidence="1">
    <location>
        <begin position="260"/>
        <end position="284"/>
    </location>
</feature>
<feature type="compositionally biased region" description="Polar residues" evidence="1">
    <location>
        <begin position="27"/>
        <end position="58"/>
    </location>
</feature>
<gene>
    <name evidence="2" type="ORF">INT43_008536</name>
</gene>
<feature type="compositionally biased region" description="Low complexity" evidence="1">
    <location>
        <begin position="110"/>
        <end position="119"/>
    </location>
</feature>
<keyword evidence="3" id="KW-1185">Reference proteome</keyword>
<organism evidence="2 3">
    <name type="scientific">Mortierella isabellina</name>
    <name type="common">Filamentous fungus</name>
    <name type="synonym">Umbelopsis isabellina</name>
    <dbReference type="NCBI Taxonomy" id="91625"/>
    <lineage>
        <taxon>Eukaryota</taxon>
        <taxon>Fungi</taxon>
        <taxon>Fungi incertae sedis</taxon>
        <taxon>Mucoromycota</taxon>
        <taxon>Mucoromycotina</taxon>
        <taxon>Umbelopsidomycetes</taxon>
        <taxon>Umbelopsidales</taxon>
        <taxon>Umbelopsidaceae</taxon>
        <taxon>Umbelopsis</taxon>
    </lineage>
</organism>
<dbReference type="AlphaFoldDB" id="A0A8H7PVR0"/>
<feature type="compositionally biased region" description="Low complexity" evidence="1">
    <location>
        <begin position="59"/>
        <end position="69"/>
    </location>
</feature>
<name>A0A8H7PVR0_MORIS</name>
<sequence>MDSQPQPQAGRFRRLLGGGGKNKANRLSLNTSTTFLSESLNKSSDAVNRRQSMQILPFTSSTVSSATSRSTKDTDSEFDPMSPSSDPTSQAEAPSVKLEGVPPAPQRNQSSRSFSSFSLGKKKSQSSFVHSPITPSPLELTQSPTSFDIEFMMVIPEHDTVTSNDDHLNVSNQKDSFKSIHNHTNSMTAQRLEGNKRSLSTNNLRSDSASGQPESANSSSSDKSSGLGGARKRLTALLPESWQSNDSRRARRSTLSSLSHNSDNETSASDSPPMTPANPNNQFVRDSEQDDNEYHLPHHLPITPLSTGWSSLVEDGEYFAEKKAPATAYAPLSLPTANQNGNSPATTHNVATPPPAPMPFFTRAQSSRSLKSSGQWGYDKPATWYLADQVRNVLGSALTEADMEIEQEWENHQELERQNSMTSTYHSRAVGGLA</sequence>
<feature type="region of interest" description="Disordered" evidence="1">
    <location>
        <begin position="1"/>
        <end position="121"/>
    </location>
</feature>
<feature type="region of interest" description="Disordered" evidence="1">
    <location>
        <begin position="415"/>
        <end position="434"/>
    </location>
</feature>
<feature type="compositionally biased region" description="Low complexity" evidence="1">
    <location>
        <begin position="215"/>
        <end position="225"/>
    </location>
</feature>
<dbReference type="OrthoDB" id="2408916at2759"/>
<evidence type="ECO:0000256" key="1">
    <source>
        <dbReference type="SAM" id="MobiDB-lite"/>
    </source>
</evidence>